<feature type="region of interest" description="Disordered" evidence="2">
    <location>
        <begin position="308"/>
        <end position="424"/>
    </location>
</feature>
<feature type="coiled-coil region" evidence="1">
    <location>
        <begin position="2"/>
        <end position="32"/>
    </location>
</feature>
<evidence type="ECO:0000256" key="2">
    <source>
        <dbReference type="SAM" id="MobiDB-lite"/>
    </source>
</evidence>
<evidence type="ECO:0000313" key="4">
    <source>
        <dbReference type="WBParaSite" id="jg11384"/>
    </source>
</evidence>
<keyword evidence="3" id="KW-1185">Reference proteome</keyword>
<feature type="region of interest" description="Disordered" evidence="2">
    <location>
        <begin position="211"/>
        <end position="244"/>
    </location>
</feature>
<accession>A0A915CQ94</accession>
<evidence type="ECO:0000313" key="3">
    <source>
        <dbReference type="Proteomes" id="UP000887574"/>
    </source>
</evidence>
<feature type="region of interest" description="Disordered" evidence="2">
    <location>
        <begin position="112"/>
        <end position="133"/>
    </location>
</feature>
<feature type="compositionally biased region" description="Basic and acidic residues" evidence="2">
    <location>
        <begin position="215"/>
        <end position="232"/>
    </location>
</feature>
<dbReference type="Proteomes" id="UP000887574">
    <property type="component" value="Unplaced"/>
</dbReference>
<protein>
    <submittedName>
        <fullName evidence="4">Uncharacterized protein</fullName>
    </submittedName>
</protein>
<sequence length="512" mass="55413">MINCATNQMRRVELLRESLEQSLKNCSKLNNSVSTYSSVMAGVEHQPKAPLCLIFQSPVAAVIQVSGSPKPKSPENSSGSPSHLHQMLFLSSPNKPLRVIVPTSNGCQSAAADSGFEECSSGNENSKDGSGGSVPMMVNGAACSPASSVDSGFASPAATSQLDLLGQPLLNATRSLNTATNTTANSSSSSTSKPPLTPILNWLRITSRRLFTNRRSKDQHQQLDDGSGRKVESSTNFQVPSADGLKSILKKPASGYQQHGGNHMRRNPTRFSLNRSASECADDDDMTVAFNGMVLNKLCGSGQEDSVVFEEDEEMGEEKHGQRGSESSLNTTDNVTTAGESSDEKQDNPPEKRKKRVSFSEHVQARIYRSNSSILGQKKKNEKKKLSKRRRSESENSNSESSCSELTPSVKSSKGSTTASNQAVEQQEHLLLKSDKEIGTLKSSARRDSGIIEDTTEGEDDVMCPATTRPVFSAQTIFPPSWITIQTGQAPRLRRLSHWRGGSARRDRGCLD</sequence>
<organism evidence="3 4">
    <name type="scientific">Ditylenchus dipsaci</name>
    <dbReference type="NCBI Taxonomy" id="166011"/>
    <lineage>
        <taxon>Eukaryota</taxon>
        <taxon>Metazoa</taxon>
        <taxon>Ecdysozoa</taxon>
        <taxon>Nematoda</taxon>
        <taxon>Chromadorea</taxon>
        <taxon>Rhabditida</taxon>
        <taxon>Tylenchina</taxon>
        <taxon>Tylenchomorpha</taxon>
        <taxon>Sphaerularioidea</taxon>
        <taxon>Anguinidae</taxon>
        <taxon>Anguininae</taxon>
        <taxon>Ditylenchus</taxon>
    </lineage>
</organism>
<feature type="compositionally biased region" description="Polar residues" evidence="2">
    <location>
        <begin position="324"/>
        <end position="340"/>
    </location>
</feature>
<proteinExistence type="predicted"/>
<feature type="compositionally biased region" description="Basic and acidic residues" evidence="2">
    <location>
        <begin position="342"/>
        <end position="351"/>
    </location>
</feature>
<evidence type="ECO:0000256" key="1">
    <source>
        <dbReference type="SAM" id="Coils"/>
    </source>
</evidence>
<feature type="compositionally biased region" description="Polar residues" evidence="2">
    <location>
        <begin position="406"/>
        <end position="424"/>
    </location>
</feature>
<feature type="compositionally biased region" description="Basic residues" evidence="2">
    <location>
        <begin position="377"/>
        <end position="391"/>
    </location>
</feature>
<dbReference type="WBParaSite" id="jg11384">
    <property type="protein sequence ID" value="jg11384"/>
    <property type="gene ID" value="jg11384"/>
</dbReference>
<feature type="compositionally biased region" description="Polar residues" evidence="2">
    <location>
        <begin position="74"/>
        <end position="86"/>
    </location>
</feature>
<keyword evidence="1" id="KW-0175">Coiled coil</keyword>
<name>A0A915CQ94_9BILA</name>
<feature type="compositionally biased region" description="Low complexity" evidence="2">
    <location>
        <begin position="395"/>
        <end position="405"/>
    </location>
</feature>
<reference evidence="4" key="1">
    <citation type="submission" date="2022-11" db="UniProtKB">
        <authorList>
            <consortium name="WormBaseParasite"/>
        </authorList>
    </citation>
    <scope>IDENTIFICATION</scope>
</reference>
<feature type="region of interest" description="Disordered" evidence="2">
    <location>
        <begin position="65"/>
        <end position="86"/>
    </location>
</feature>
<dbReference type="AlphaFoldDB" id="A0A915CQ94"/>